<dbReference type="GO" id="GO:0006335">
    <property type="term" value="P:DNA replication-dependent chromatin assembly"/>
    <property type="evidence" value="ECO:0007669"/>
    <property type="project" value="TreeGrafter"/>
</dbReference>
<feature type="compositionally biased region" description="Acidic residues" evidence="4">
    <location>
        <begin position="159"/>
        <end position="192"/>
    </location>
</feature>
<dbReference type="InterPro" id="IPR051730">
    <property type="entry name" value="NASP-like"/>
</dbReference>
<feature type="compositionally biased region" description="Basic and acidic residues" evidence="4">
    <location>
        <begin position="127"/>
        <end position="149"/>
    </location>
</feature>
<keyword evidence="2" id="KW-0802">TPR repeat</keyword>
<comment type="caution">
    <text evidence="5">The sequence shown here is derived from an EMBL/GenBank/DDBJ whole genome shotgun (WGS) entry which is preliminary data.</text>
</comment>
<evidence type="ECO:0000256" key="1">
    <source>
        <dbReference type="ARBA" id="ARBA00022737"/>
    </source>
</evidence>
<evidence type="ECO:0008006" key="7">
    <source>
        <dbReference type="Google" id="ProtNLM"/>
    </source>
</evidence>
<gene>
    <name evidence="5" type="ORF">HYH03_009332</name>
</gene>
<keyword evidence="6" id="KW-1185">Reference proteome</keyword>
<reference evidence="5" key="1">
    <citation type="journal article" date="2020" name="bioRxiv">
        <title>Comparative genomics of Chlamydomonas.</title>
        <authorList>
            <person name="Craig R.J."/>
            <person name="Hasan A.R."/>
            <person name="Ness R.W."/>
            <person name="Keightley P.D."/>
        </authorList>
    </citation>
    <scope>NUCLEOTIDE SEQUENCE</scope>
    <source>
        <strain evidence="5">CCAP 11/70</strain>
    </source>
</reference>
<feature type="compositionally biased region" description="Low complexity" evidence="4">
    <location>
        <begin position="487"/>
        <end position="506"/>
    </location>
</feature>
<dbReference type="SUPFAM" id="SSF48452">
    <property type="entry name" value="TPR-like"/>
    <property type="match status" value="1"/>
</dbReference>
<evidence type="ECO:0000313" key="6">
    <source>
        <dbReference type="Proteomes" id="UP000612055"/>
    </source>
</evidence>
<dbReference type="Gene3D" id="1.25.40.10">
    <property type="entry name" value="Tetratricopeptide repeat domain"/>
    <property type="match status" value="1"/>
</dbReference>
<dbReference type="GO" id="GO:0042393">
    <property type="term" value="F:histone binding"/>
    <property type="evidence" value="ECO:0007669"/>
    <property type="project" value="TreeGrafter"/>
</dbReference>
<dbReference type="EMBL" id="JAEHOE010000045">
    <property type="protein sequence ID" value="KAG2492384.1"/>
    <property type="molecule type" value="Genomic_DNA"/>
</dbReference>
<keyword evidence="3" id="KW-0175">Coiled coil</keyword>
<dbReference type="PANTHER" id="PTHR15081">
    <property type="entry name" value="NUCLEAR AUTOANTIGENIC SPERM PROTEIN NASP -RELATED"/>
    <property type="match status" value="1"/>
</dbReference>
<name>A0A836BYM1_9CHLO</name>
<dbReference type="Proteomes" id="UP000612055">
    <property type="component" value="Unassembled WGS sequence"/>
</dbReference>
<accession>A0A836BYM1</accession>
<dbReference type="GO" id="GO:0005654">
    <property type="term" value="C:nucleoplasm"/>
    <property type="evidence" value="ECO:0007669"/>
    <property type="project" value="TreeGrafter"/>
</dbReference>
<feature type="region of interest" description="Disordered" evidence="4">
    <location>
        <begin position="427"/>
        <end position="450"/>
    </location>
</feature>
<sequence length="506" mass="50963">MSAEVPAAKPVAAEAPAEVTAEELERATQNIKEGKALIDDDPHKATELLCAAVRTYEKRYGGAALECADVYLYYGIAVFEVARNSTDALGATKTTVEKPDEGKAASADGAGPSGSGSGSAAPSAAEGKAEGAAEADKAEPSKAEADGDKPGPSTGGDAEGADGGEGEGEGGEADGEGEGGDGEGEEGGDAEADGSPSDDMQLAWEMLELARVIYTKPEHQPEQHHSKLAEVHKALGDIKSEQERFDEAADCFRQSIEHLRALQPPSMRRLAEVQYTLSLVLTFLDQHEAALTATQEAMQSLEAAVAETEAKLSALPTDGSGGEAAEEEGRKLQKTADDLRDVMTELQLNCEGLKETIAQNHSLKQALKAAFLKATGAAPGASGAAAEVGATTSSNAFAAPSNPATAAAAVSLGVVGRGTKRITLQPAAAGAPAQQPAAQPGAGAAAAGKRSLADLMGGAEAAVGFGAGKENTPAQGAEEAGKKARVEAAATAEPAAEGGAPATEGK</sequence>
<proteinExistence type="predicted"/>
<dbReference type="OrthoDB" id="5587616at2759"/>
<feature type="compositionally biased region" description="Low complexity" evidence="4">
    <location>
        <begin position="427"/>
        <end position="448"/>
    </location>
</feature>
<evidence type="ECO:0000313" key="5">
    <source>
        <dbReference type="EMBL" id="KAG2492384.1"/>
    </source>
</evidence>
<dbReference type="InterPro" id="IPR011990">
    <property type="entry name" value="TPR-like_helical_dom_sf"/>
</dbReference>
<dbReference type="GO" id="GO:0034080">
    <property type="term" value="P:CENP-A containing chromatin assembly"/>
    <property type="evidence" value="ECO:0007669"/>
    <property type="project" value="TreeGrafter"/>
</dbReference>
<evidence type="ECO:0000256" key="4">
    <source>
        <dbReference type="SAM" id="MobiDB-lite"/>
    </source>
</evidence>
<feature type="region of interest" description="Disordered" evidence="4">
    <location>
        <begin position="93"/>
        <end position="197"/>
    </location>
</feature>
<feature type="region of interest" description="Disordered" evidence="4">
    <location>
        <begin position="465"/>
        <end position="506"/>
    </location>
</feature>
<feature type="coiled-coil region" evidence="3">
    <location>
        <begin position="284"/>
        <end position="311"/>
    </location>
</feature>
<evidence type="ECO:0000256" key="3">
    <source>
        <dbReference type="SAM" id="Coils"/>
    </source>
</evidence>
<protein>
    <recommendedName>
        <fullName evidence="7">Tetratricopeptide SHNi-TPR domain-containing protein</fullName>
    </recommendedName>
</protein>
<keyword evidence="1" id="KW-0677">Repeat</keyword>
<dbReference type="PANTHER" id="PTHR15081:SF1">
    <property type="entry name" value="NUCLEAR AUTOANTIGENIC SPERM PROTEIN"/>
    <property type="match status" value="1"/>
</dbReference>
<evidence type="ECO:0000256" key="2">
    <source>
        <dbReference type="ARBA" id="ARBA00022803"/>
    </source>
</evidence>
<organism evidence="5 6">
    <name type="scientific">Edaphochlamys debaryana</name>
    <dbReference type="NCBI Taxonomy" id="47281"/>
    <lineage>
        <taxon>Eukaryota</taxon>
        <taxon>Viridiplantae</taxon>
        <taxon>Chlorophyta</taxon>
        <taxon>core chlorophytes</taxon>
        <taxon>Chlorophyceae</taxon>
        <taxon>CS clade</taxon>
        <taxon>Chlamydomonadales</taxon>
        <taxon>Chlamydomonadales incertae sedis</taxon>
        <taxon>Edaphochlamys</taxon>
    </lineage>
</organism>
<dbReference type="AlphaFoldDB" id="A0A836BYM1"/>